<evidence type="ECO:0000256" key="4">
    <source>
        <dbReference type="ARBA" id="ARBA00022691"/>
    </source>
</evidence>
<dbReference type="GO" id="GO:0030488">
    <property type="term" value="P:tRNA methylation"/>
    <property type="evidence" value="ECO:0007669"/>
    <property type="project" value="UniProtKB-UniRule"/>
</dbReference>
<dbReference type="GO" id="GO:0008175">
    <property type="term" value="F:tRNA methyltransferase activity"/>
    <property type="evidence" value="ECO:0007669"/>
    <property type="project" value="UniProtKB-UniRule"/>
</dbReference>
<comment type="subcellular location">
    <subcellularLocation>
        <location evidence="6">Cytoplasm</location>
    </subcellularLocation>
</comment>
<dbReference type="SUPFAM" id="SSF75217">
    <property type="entry name" value="alpha/beta knot"/>
    <property type="match status" value="1"/>
</dbReference>
<dbReference type="PANTHER" id="PTHR40703">
    <property type="entry name" value="TRNA (PSEUDOURIDINE(54)-N(1))-METHYLTRANSFERASE"/>
    <property type="match status" value="1"/>
</dbReference>
<keyword evidence="4 6" id="KW-0949">S-adenosyl-L-methionine</keyword>
<evidence type="ECO:0000256" key="3">
    <source>
        <dbReference type="ARBA" id="ARBA00022679"/>
    </source>
</evidence>
<sequence length="198" mass="21937">MRQFVVTGHDAPTTPDFSLDDLPSGAGRLDVLCRCVNSAFFLSHAIREDVRAYLVLADSFTIEFDGREVRRLNPDERSTAARIRGALEQREEAIGHIPAETSPGVSIRRVGFEQTLRDVAEESTIVELHEAGTPVVDVDPPEDPTFVLSDHRDFTDEEAALLDELSDQRVRLGPHAMHADHAITVAHNYLDTAGYTAY</sequence>
<evidence type="ECO:0000256" key="5">
    <source>
        <dbReference type="ARBA" id="ARBA00022694"/>
    </source>
</evidence>
<keyword evidence="2 6" id="KW-0489">Methyltransferase</keyword>
<evidence type="ECO:0000313" key="8">
    <source>
        <dbReference type="Proteomes" id="UP000236584"/>
    </source>
</evidence>
<dbReference type="HAMAP" id="MF_00587">
    <property type="entry name" value="tRNA_methyltr_TrmY"/>
    <property type="match status" value="1"/>
</dbReference>
<keyword evidence="8" id="KW-1185">Reference proteome</keyword>
<comment type="function">
    <text evidence="6">Specifically catalyzes the N1-methylation of pseudouridine at position 54 (Psi54) in tRNAs.</text>
</comment>
<dbReference type="PANTHER" id="PTHR40703:SF1">
    <property type="entry name" value="TRNA (PSEUDOURIDINE(54)-N(1))-METHYLTRANSFERASE"/>
    <property type="match status" value="1"/>
</dbReference>
<comment type="caution">
    <text evidence="6">Lacks conserved residue(s) required for the propagation of feature annotation.</text>
</comment>
<evidence type="ECO:0000313" key="7">
    <source>
        <dbReference type="EMBL" id="AUV83466.1"/>
    </source>
</evidence>
<dbReference type="EC" id="2.1.1.257" evidence="6"/>
<dbReference type="CDD" id="cd18087">
    <property type="entry name" value="TrmY-like"/>
    <property type="match status" value="1"/>
</dbReference>
<dbReference type="GeneID" id="35594217"/>
<dbReference type="EMBL" id="CP026309">
    <property type="protein sequence ID" value="AUV83466.1"/>
    <property type="molecule type" value="Genomic_DNA"/>
</dbReference>
<keyword evidence="1 6" id="KW-0963">Cytoplasm</keyword>
<dbReference type="Proteomes" id="UP000236584">
    <property type="component" value="Chromosome"/>
</dbReference>
<dbReference type="RefSeq" id="WP_103427155.1">
    <property type="nucleotide sequence ID" value="NZ_CP026309.1"/>
</dbReference>
<dbReference type="NCBIfam" id="NF002560">
    <property type="entry name" value="PRK02135.1"/>
    <property type="match status" value="1"/>
</dbReference>
<feature type="binding site" evidence="6">
    <location>
        <position position="128"/>
    </location>
    <ligand>
        <name>S-adenosyl-L-methionine</name>
        <dbReference type="ChEBI" id="CHEBI:59789"/>
    </ligand>
</feature>
<dbReference type="InterPro" id="IPR029028">
    <property type="entry name" value="Alpha/beta_knot_MTases"/>
</dbReference>
<dbReference type="InterPro" id="IPR007158">
    <property type="entry name" value="TrmY"/>
</dbReference>
<reference evidence="7 8" key="1">
    <citation type="submission" date="2018-01" db="EMBL/GenBank/DDBJ databases">
        <title>Complete genome sequence of Salinigranum rubrum GX10T, an extremely halophilic archaeon isolated from a marine solar saltern.</title>
        <authorList>
            <person name="Han S."/>
        </authorList>
    </citation>
    <scope>NUCLEOTIDE SEQUENCE [LARGE SCALE GENOMIC DNA]</scope>
    <source>
        <strain evidence="7 8">GX10</strain>
    </source>
</reference>
<dbReference type="GO" id="GO:0005737">
    <property type="term" value="C:cytoplasm"/>
    <property type="evidence" value="ECO:0007669"/>
    <property type="project" value="UniProtKB-SubCell"/>
</dbReference>
<dbReference type="InterPro" id="IPR029026">
    <property type="entry name" value="tRNA_m1G_MTases_N"/>
</dbReference>
<proteinExistence type="inferred from homology"/>
<gene>
    <name evidence="6" type="primary">trmY</name>
    <name evidence="7" type="ORF">C2R22_18955</name>
</gene>
<dbReference type="AlphaFoldDB" id="A0A2I8VNG3"/>
<comment type="subunit">
    <text evidence="6">Homodimer.</text>
</comment>
<comment type="catalytic activity">
    <reaction evidence="6">
        <text>pseudouridine(54) in tRNA + S-adenosyl-L-methionine = N(1)-methylpseudouridine(54) in tRNA + S-adenosyl-L-homocysteine + H(+)</text>
        <dbReference type="Rhea" id="RHEA:55292"/>
        <dbReference type="Rhea" id="RHEA-COMP:14140"/>
        <dbReference type="Rhea" id="RHEA-COMP:14141"/>
        <dbReference type="ChEBI" id="CHEBI:15378"/>
        <dbReference type="ChEBI" id="CHEBI:57856"/>
        <dbReference type="ChEBI" id="CHEBI:59789"/>
        <dbReference type="ChEBI" id="CHEBI:65314"/>
        <dbReference type="ChEBI" id="CHEBI:74890"/>
        <dbReference type="EC" id="2.1.1.257"/>
    </reaction>
</comment>
<organism evidence="7 8">
    <name type="scientific">Salinigranum rubrum</name>
    <dbReference type="NCBI Taxonomy" id="755307"/>
    <lineage>
        <taxon>Archaea</taxon>
        <taxon>Methanobacteriati</taxon>
        <taxon>Methanobacteriota</taxon>
        <taxon>Stenosarchaea group</taxon>
        <taxon>Halobacteria</taxon>
        <taxon>Halobacteriales</taxon>
        <taxon>Haloferacaceae</taxon>
        <taxon>Salinigranum</taxon>
    </lineage>
</organism>
<name>A0A2I8VNG3_9EURY</name>
<dbReference type="Gene3D" id="3.40.1280.10">
    <property type="match status" value="1"/>
</dbReference>
<protein>
    <recommendedName>
        <fullName evidence="6">tRNA (pseudouridine(54)-N(1))-methyltransferase</fullName>
        <ecNumber evidence="6">2.1.1.257</ecNumber>
    </recommendedName>
</protein>
<comment type="similarity">
    <text evidence="6">Belongs to the methyltransferase superfamily. TrmY family.</text>
</comment>
<evidence type="ECO:0000256" key="6">
    <source>
        <dbReference type="HAMAP-Rule" id="MF_00587"/>
    </source>
</evidence>
<dbReference type="OrthoDB" id="27492at2157"/>
<dbReference type="Pfam" id="PF04013">
    <property type="entry name" value="Methyltrn_RNA_2"/>
    <property type="match status" value="1"/>
</dbReference>
<dbReference type="KEGG" id="srub:C2R22_18955"/>
<keyword evidence="3 6" id="KW-0808">Transferase</keyword>
<dbReference type="GO" id="GO:0008757">
    <property type="term" value="F:S-adenosylmethionine-dependent methyltransferase activity"/>
    <property type="evidence" value="ECO:0007669"/>
    <property type="project" value="UniProtKB-UniRule"/>
</dbReference>
<evidence type="ECO:0000256" key="1">
    <source>
        <dbReference type="ARBA" id="ARBA00022490"/>
    </source>
</evidence>
<accession>A0A2I8VNG3</accession>
<keyword evidence="5 6" id="KW-0819">tRNA processing</keyword>
<evidence type="ECO:0000256" key="2">
    <source>
        <dbReference type="ARBA" id="ARBA00022603"/>
    </source>
</evidence>